<evidence type="ECO:0000313" key="4">
    <source>
        <dbReference type="EMBL" id="MVQ51836.1"/>
    </source>
</evidence>
<dbReference type="Pfam" id="PF24491">
    <property type="entry name" value="DUF7586"/>
    <property type="match status" value="1"/>
</dbReference>
<name>A0A6L6XZJ2_9ACTN</name>
<evidence type="ECO:0000259" key="2">
    <source>
        <dbReference type="Pfam" id="PF00144"/>
    </source>
</evidence>
<accession>A0A6L6XZJ2</accession>
<dbReference type="InterPro" id="IPR050491">
    <property type="entry name" value="AmpC-like"/>
</dbReference>
<protein>
    <submittedName>
        <fullName evidence="4">Serine hydrolase</fullName>
    </submittedName>
</protein>
<dbReference type="PANTHER" id="PTHR46825">
    <property type="entry name" value="D-ALANYL-D-ALANINE-CARBOXYPEPTIDASE/ENDOPEPTIDASE AMPH"/>
    <property type="match status" value="1"/>
</dbReference>
<evidence type="ECO:0000256" key="1">
    <source>
        <dbReference type="SAM" id="MobiDB-lite"/>
    </source>
</evidence>
<dbReference type="PANTHER" id="PTHR46825:SF7">
    <property type="entry name" value="D-ALANYL-D-ALANINE CARBOXYPEPTIDASE"/>
    <property type="match status" value="1"/>
</dbReference>
<gene>
    <name evidence="4" type="ORF">GON03_21870</name>
</gene>
<dbReference type="InterPro" id="IPR012338">
    <property type="entry name" value="Beta-lactam/transpept-like"/>
</dbReference>
<feature type="region of interest" description="Disordered" evidence="1">
    <location>
        <begin position="1"/>
        <end position="47"/>
    </location>
</feature>
<evidence type="ECO:0000259" key="3">
    <source>
        <dbReference type="Pfam" id="PF24491"/>
    </source>
</evidence>
<dbReference type="GO" id="GO:0016787">
    <property type="term" value="F:hydrolase activity"/>
    <property type="evidence" value="ECO:0007669"/>
    <property type="project" value="UniProtKB-KW"/>
</dbReference>
<proteinExistence type="predicted"/>
<dbReference type="Gene3D" id="3.40.710.10">
    <property type="entry name" value="DD-peptidase/beta-lactamase superfamily"/>
    <property type="match status" value="1"/>
</dbReference>
<reference evidence="4 5" key="1">
    <citation type="submission" date="2019-12" db="EMBL/GenBank/DDBJ databases">
        <authorList>
            <person name="Huq M.A."/>
        </authorList>
    </citation>
    <scope>NUCLEOTIDE SEQUENCE [LARGE SCALE GENOMIC DNA]</scope>
    <source>
        <strain evidence="4 5">MAH-18</strain>
    </source>
</reference>
<dbReference type="InterPro" id="IPR056008">
    <property type="entry name" value="DUF7586"/>
</dbReference>
<dbReference type="AlphaFoldDB" id="A0A6L6XZJ2"/>
<organism evidence="4 5">
    <name type="scientific">Nocardioides agri</name>
    <dbReference type="NCBI Taxonomy" id="2682843"/>
    <lineage>
        <taxon>Bacteria</taxon>
        <taxon>Bacillati</taxon>
        <taxon>Actinomycetota</taxon>
        <taxon>Actinomycetes</taxon>
        <taxon>Propionibacteriales</taxon>
        <taxon>Nocardioidaceae</taxon>
        <taxon>Nocardioides</taxon>
    </lineage>
</organism>
<dbReference type="Proteomes" id="UP000473525">
    <property type="component" value="Unassembled WGS sequence"/>
</dbReference>
<keyword evidence="4" id="KW-0378">Hydrolase</keyword>
<dbReference type="EMBL" id="WSEK01000005">
    <property type="protein sequence ID" value="MVQ51836.1"/>
    <property type="molecule type" value="Genomic_DNA"/>
</dbReference>
<feature type="domain" description="Beta-lactamase-related" evidence="2">
    <location>
        <begin position="62"/>
        <end position="372"/>
    </location>
</feature>
<dbReference type="SUPFAM" id="SSF56601">
    <property type="entry name" value="beta-lactamase/transpeptidase-like"/>
    <property type="match status" value="1"/>
</dbReference>
<evidence type="ECO:0000313" key="5">
    <source>
        <dbReference type="Proteomes" id="UP000473525"/>
    </source>
</evidence>
<sequence length="493" mass="52481">MGPRLLPRARGLPDRHRPGQVLASGRPHRPGLRRSQPGLRLPAPGSLRGVTVTDATARRLQARLAHAQTTGRLPSVVAGLVRDGEPIWFGVHGGPAVEGHDPYDVQYRVGSITKTMTAVLVLQLVRDGRIGLDDPASTVLGDVGYADRSVRTLLAHSSGMQSEPVGSWWERSAGLSWDELMTANDGSRAVFPTHQEFHYSNLGYALLGELAARMHGTTWWEAVQQRILDPLVLTRTSYLPEGAAAPGWSVQPYESTLVAEPATDTGAMAPAGQVWATITDLARYATFLLEGHPDVLSADDLAQAYGPQSGNPKDGVRYAHGLGFQLFPGGSGTLAGHTGSMPGFLATVLVDRGRRVGGVVLANATVGYSPAAIVTELLDELETCEPTVAPAWTPSPPLPAELAGVPGVWHWGNTPVVFAMEGAELVGRRGGVENYRFAVRDGRVVGTSGYHAGEELHAVRRPDGSVGHLDIATFVYTREPYDPDAPIPGGHPV</sequence>
<dbReference type="Pfam" id="PF00144">
    <property type="entry name" value="Beta-lactamase"/>
    <property type="match status" value="1"/>
</dbReference>
<feature type="domain" description="DUF7586" evidence="3">
    <location>
        <begin position="399"/>
        <end position="478"/>
    </location>
</feature>
<keyword evidence="5" id="KW-1185">Reference proteome</keyword>
<dbReference type="InterPro" id="IPR001466">
    <property type="entry name" value="Beta-lactam-related"/>
</dbReference>
<comment type="caution">
    <text evidence="4">The sequence shown here is derived from an EMBL/GenBank/DDBJ whole genome shotgun (WGS) entry which is preliminary data.</text>
</comment>